<dbReference type="EMBL" id="MN739095">
    <property type="protein sequence ID" value="QHS88283.1"/>
    <property type="molecule type" value="Genomic_DNA"/>
</dbReference>
<organism evidence="1">
    <name type="scientific">viral metagenome</name>
    <dbReference type="NCBI Taxonomy" id="1070528"/>
    <lineage>
        <taxon>unclassified sequences</taxon>
        <taxon>metagenomes</taxon>
        <taxon>organismal metagenomes</taxon>
    </lineage>
</organism>
<protein>
    <submittedName>
        <fullName evidence="1">Uncharacterized protein</fullName>
    </submittedName>
</protein>
<name>A0A6C0B9Z2_9ZZZZ</name>
<proteinExistence type="predicted"/>
<dbReference type="AlphaFoldDB" id="A0A6C0B9Z2"/>
<reference evidence="1" key="1">
    <citation type="journal article" date="2020" name="Nature">
        <title>Giant virus diversity and host interactions through global metagenomics.</title>
        <authorList>
            <person name="Schulz F."/>
            <person name="Roux S."/>
            <person name="Paez-Espino D."/>
            <person name="Jungbluth S."/>
            <person name="Walsh D.A."/>
            <person name="Denef V.J."/>
            <person name="McMahon K.D."/>
            <person name="Konstantinidis K.T."/>
            <person name="Eloe-Fadrosh E.A."/>
            <person name="Kyrpides N.C."/>
            <person name="Woyke T."/>
        </authorList>
    </citation>
    <scope>NUCLEOTIDE SEQUENCE</scope>
    <source>
        <strain evidence="1">GVMAG-M-3300010158-55</strain>
    </source>
</reference>
<accession>A0A6C0B9Z2</accession>
<evidence type="ECO:0000313" key="1">
    <source>
        <dbReference type="EMBL" id="QHS88283.1"/>
    </source>
</evidence>
<sequence length="221" mass="25424">METTFQILEIVLGVYKKNGYNTHLGPLADGLNCAVNTKGTYLLKSNGTMFYDFHTPYGNIRLCGHNGINTSLAETIQQELFTHFKGRFLTPNNTHYLITHVLNKPIQYPIVRTAIANIEDIYDYLYVPQHDCMNWNMTRAFYDSEIQRLVESGWLTDDLSSLRDVHENISLANYERVIAMLCDLNTYEDCMVVEFRKTIKPAKYIHILGLIILSGTLIHTH</sequence>